<protein>
    <recommendedName>
        <fullName evidence="4">DUF304 domain-containing protein</fullName>
    </recommendedName>
</protein>
<organism evidence="2 3">
    <name type="scientific">Dictyobacter aurantiacus</name>
    <dbReference type="NCBI Taxonomy" id="1936993"/>
    <lineage>
        <taxon>Bacteria</taxon>
        <taxon>Bacillati</taxon>
        <taxon>Chloroflexota</taxon>
        <taxon>Ktedonobacteria</taxon>
        <taxon>Ktedonobacterales</taxon>
        <taxon>Dictyobacteraceae</taxon>
        <taxon>Dictyobacter</taxon>
    </lineage>
</organism>
<reference evidence="3" key="1">
    <citation type="submission" date="2018-12" db="EMBL/GenBank/DDBJ databases">
        <title>Tengunoibacter tsumagoiensis gen. nov., sp. nov., Dictyobacter kobayashii sp. nov., D. alpinus sp. nov., and D. joshuensis sp. nov. and description of Dictyobacteraceae fam. nov. within the order Ktedonobacterales isolated from Tengu-no-mugimeshi.</title>
        <authorList>
            <person name="Wang C.M."/>
            <person name="Zheng Y."/>
            <person name="Sakai Y."/>
            <person name="Toyoda A."/>
            <person name="Minakuchi Y."/>
            <person name="Abe K."/>
            <person name="Yokota A."/>
            <person name="Yabe S."/>
        </authorList>
    </citation>
    <scope>NUCLEOTIDE SEQUENCE [LARGE SCALE GENOMIC DNA]</scope>
    <source>
        <strain evidence="3">S-27</strain>
    </source>
</reference>
<comment type="caution">
    <text evidence="2">The sequence shown here is derived from an EMBL/GenBank/DDBJ whole genome shotgun (WGS) entry which is preliminary data.</text>
</comment>
<accession>A0A401ZE64</accession>
<keyword evidence="1" id="KW-1133">Transmembrane helix</keyword>
<evidence type="ECO:0000313" key="3">
    <source>
        <dbReference type="Proteomes" id="UP000287224"/>
    </source>
</evidence>
<keyword evidence="1" id="KW-0472">Membrane</keyword>
<keyword evidence="3" id="KW-1185">Reference proteome</keyword>
<dbReference type="RefSeq" id="WP_126596200.1">
    <property type="nucleotide sequence ID" value="NZ_BIFQ01000001.1"/>
</dbReference>
<evidence type="ECO:0008006" key="4">
    <source>
        <dbReference type="Google" id="ProtNLM"/>
    </source>
</evidence>
<evidence type="ECO:0000313" key="2">
    <source>
        <dbReference type="EMBL" id="GCE05123.1"/>
    </source>
</evidence>
<dbReference type="AlphaFoldDB" id="A0A401ZE64"/>
<evidence type="ECO:0000256" key="1">
    <source>
        <dbReference type="SAM" id="Phobius"/>
    </source>
</evidence>
<feature type="transmembrane region" description="Helical" evidence="1">
    <location>
        <begin position="16"/>
        <end position="44"/>
    </location>
</feature>
<gene>
    <name evidence="2" type="ORF">KDAU_24520</name>
</gene>
<sequence length="200" mass="22322">MDDVSHSFSYTTRRTAYLTIVCSLGFVLLAESAGLALLVALLIHNLWLSLAINLAHLALCVFIMQMMLAVLFTRHRLTETDIQLNYGRGLHVRIPYSAIQDIQPARDVQAAAMPVSARYEASKKRISACFSDQGQLLARFTHPLPLKLGRKTYEISSLLFNVDQRDIFLQKVAQLRTATTPDDVIASNALNQLQKLLHGS</sequence>
<dbReference type="Proteomes" id="UP000287224">
    <property type="component" value="Unassembled WGS sequence"/>
</dbReference>
<keyword evidence="1" id="KW-0812">Transmembrane</keyword>
<dbReference type="EMBL" id="BIFQ01000001">
    <property type="protein sequence ID" value="GCE05123.1"/>
    <property type="molecule type" value="Genomic_DNA"/>
</dbReference>
<proteinExistence type="predicted"/>
<name>A0A401ZE64_9CHLR</name>
<feature type="transmembrane region" description="Helical" evidence="1">
    <location>
        <begin position="50"/>
        <end position="72"/>
    </location>
</feature>